<evidence type="ECO:0000313" key="1">
    <source>
        <dbReference type="EMBL" id="SDD91385.1"/>
    </source>
</evidence>
<dbReference type="EMBL" id="CP121646">
    <property type="protein sequence ID" value="WFU60260.1"/>
    <property type="molecule type" value="Genomic_DNA"/>
</dbReference>
<dbReference type="Proteomes" id="UP001221546">
    <property type="component" value="Chromosome"/>
</dbReference>
<evidence type="ECO:0000313" key="4">
    <source>
        <dbReference type="Proteomes" id="UP001221546"/>
    </source>
</evidence>
<dbReference type="AlphaFoldDB" id="A0A1G6YP10"/>
<reference evidence="2 4" key="2">
    <citation type="submission" date="2023-04" db="EMBL/GenBank/DDBJ databases">
        <title>Australian commercial rhizobial inoculants.</title>
        <authorList>
            <person name="Kohlmeier M.G."/>
            <person name="O'Hara G.W."/>
            <person name="Colombi E."/>
            <person name="Ramsay J.P."/>
            <person name="Terpolilli J."/>
        </authorList>
    </citation>
    <scope>NUCLEOTIDE SEQUENCE [LARGE SCALE GENOMIC DNA]</scope>
    <source>
        <strain evidence="2 4">CB627</strain>
    </source>
</reference>
<accession>A0A1G6YP10</accession>
<dbReference type="EMBL" id="FMZW01000017">
    <property type="protein sequence ID" value="SDD91385.1"/>
    <property type="molecule type" value="Genomic_DNA"/>
</dbReference>
<name>A0A1G6YP10_9BRAD</name>
<reference evidence="1 3" key="1">
    <citation type="submission" date="2016-10" db="EMBL/GenBank/DDBJ databases">
        <authorList>
            <person name="de Groot N.N."/>
        </authorList>
    </citation>
    <scope>NUCLEOTIDE SEQUENCE [LARGE SCALE GENOMIC DNA]</scope>
    <source>
        <strain evidence="1 3">R5</strain>
    </source>
</reference>
<dbReference type="RefSeq" id="WP_155258394.1">
    <property type="nucleotide sequence ID" value="NZ_CP121646.1"/>
</dbReference>
<keyword evidence="4" id="KW-1185">Reference proteome</keyword>
<dbReference type="Proteomes" id="UP000199245">
    <property type="component" value="Unassembled WGS sequence"/>
</dbReference>
<evidence type="ECO:0000313" key="3">
    <source>
        <dbReference type="Proteomes" id="UP000199245"/>
    </source>
</evidence>
<gene>
    <name evidence="2" type="ORF">QA636_22060</name>
    <name evidence="1" type="ORF">SAMN05216337_101725</name>
</gene>
<protein>
    <submittedName>
        <fullName evidence="1">Uncharacterized protein</fullName>
    </submittedName>
</protein>
<organism evidence="1 3">
    <name type="scientific">Bradyrhizobium brasilense</name>
    <dbReference type="NCBI Taxonomy" id="1419277"/>
    <lineage>
        <taxon>Bacteria</taxon>
        <taxon>Pseudomonadati</taxon>
        <taxon>Pseudomonadota</taxon>
        <taxon>Alphaproteobacteria</taxon>
        <taxon>Hyphomicrobiales</taxon>
        <taxon>Nitrobacteraceae</taxon>
        <taxon>Bradyrhizobium</taxon>
    </lineage>
</organism>
<sequence>MDAERDREIIRLWNELRRLQREGRPTALLVRRIEKALAEREQEAA</sequence>
<evidence type="ECO:0000313" key="2">
    <source>
        <dbReference type="EMBL" id="WFU60260.1"/>
    </source>
</evidence>
<proteinExistence type="predicted"/>